<dbReference type="PRINTS" id="PR00260">
    <property type="entry name" value="CHEMTRNSDUCR"/>
</dbReference>
<dbReference type="Proteomes" id="UP000537141">
    <property type="component" value="Unassembled WGS sequence"/>
</dbReference>
<dbReference type="GO" id="GO:0007165">
    <property type="term" value="P:signal transduction"/>
    <property type="evidence" value="ECO:0007669"/>
    <property type="project" value="UniProtKB-KW"/>
</dbReference>
<dbReference type="Pfam" id="PF00015">
    <property type="entry name" value="MCPsignal"/>
    <property type="match status" value="1"/>
</dbReference>
<dbReference type="CDD" id="cd12912">
    <property type="entry name" value="PDC2_MCP_like"/>
    <property type="match status" value="1"/>
</dbReference>
<evidence type="ECO:0000256" key="6">
    <source>
        <dbReference type="ARBA" id="ARBA00022989"/>
    </source>
</evidence>
<dbReference type="PANTHER" id="PTHR32089">
    <property type="entry name" value="METHYL-ACCEPTING CHEMOTAXIS PROTEIN MCPB"/>
    <property type="match status" value="1"/>
</dbReference>
<dbReference type="Gene3D" id="3.30.450.20">
    <property type="entry name" value="PAS domain"/>
    <property type="match status" value="2"/>
</dbReference>
<evidence type="ECO:0000256" key="7">
    <source>
        <dbReference type="ARBA" id="ARBA00023136"/>
    </source>
</evidence>
<dbReference type="SMART" id="SM00304">
    <property type="entry name" value="HAMP"/>
    <property type="match status" value="1"/>
</dbReference>
<keyword evidence="8 10" id="KW-0807">Transducer</keyword>
<keyword evidence="4" id="KW-0145">Chemotaxis</keyword>
<evidence type="ECO:0000259" key="13">
    <source>
        <dbReference type="PROSITE" id="PS50885"/>
    </source>
</evidence>
<dbReference type="CDD" id="cd06225">
    <property type="entry name" value="HAMP"/>
    <property type="match status" value="1"/>
</dbReference>
<accession>A0A7X0TUP8</accession>
<evidence type="ECO:0000256" key="11">
    <source>
        <dbReference type="SAM" id="Phobius"/>
    </source>
</evidence>
<keyword evidence="15" id="KW-1185">Reference proteome</keyword>
<keyword evidence="7 11" id="KW-0472">Membrane</keyword>
<evidence type="ECO:0000256" key="2">
    <source>
        <dbReference type="ARBA" id="ARBA00022475"/>
    </source>
</evidence>
<evidence type="ECO:0000256" key="1">
    <source>
        <dbReference type="ARBA" id="ARBA00004651"/>
    </source>
</evidence>
<evidence type="ECO:0000313" key="14">
    <source>
        <dbReference type="EMBL" id="MBB6544438.1"/>
    </source>
</evidence>
<evidence type="ECO:0000256" key="8">
    <source>
        <dbReference type="ARBA" id="ARBA00023224"/>
    </source>
</evidence>
<evidence type="ECO:0000256" key="4">
    <source>
        <dbReference type="ARBA" id="ARBA00022500"/>
    </source>
</evidence>
<comment type="similarity">
    <text evidence="9">Belongs to the methyl-accepting chemotaxis (MCP) protein family.</text>
</comment>
<dbReference type="FunFam" id="1.10.287.950:FF:000001">
    <property type="entry name" value="Methyl-accepting chemotaxis sensory transducer"/>
    <property type="match status" value="1"/>
</dbReference>
<dbReference type="CDD" id="cd11386">
    <property type="entry name" value="MCP_signal"/>
    <property type="match status" value="1"/>
</dbReference>
<name>A0A7X0TUP8_9GAMM</name>
<dbReference type="RefSeq" id="WP_184425553.1">
    <property type="nucleotide sequence ID" value="NZ_AP027362.1"/>
</dbReference>
<dbReference type="InterPro" id="IPR033479">
    <property type="entry name" value="dCache_1"/>
</dbReference>
<protein>
    <submittedName>
        <fullName evidence="14">Methyl-accepting chemotaxis protein</fullName>
    </submittedName>
</protein>
<keyword evidence="5 11" id="KW-0812">Transmembrane</keyword>
<keyword evidence="3" id="KW-0488">Methylation</keyword>
<evidence type="ECO:0000256" key="9">
    <source>
        <dbReference type="ARBA" id="ARBA00029447"/>
    </source>
</evidence>
<dbReference type="GO" id="GO:0006935">
    <property type="term" value="P:chemotaxis"/>
    <property type="evidence" value="ECO:0007669"/>
    <property type="project" value="UniProtKB-KW"/>
</dbReference>
<dbReference type="InterPro" id="IPR029151">
    <property type="entry name" value="Sensor-like_sf"/>
</dbReference>
<dbReference type="InterPro" id="IPR004090">
    <property type="entry name" value="Chemotax_Me-accpt_rcpt"/>
</dbReference>
<dbReference type="CDD" id="cd12913">
    <property type="entry name" value="PDC1_MCP_like"/>
    <property type="match status" value="1"/>
</dbReference>
<evidence type="ECO:0000259" key="12">
    <source>
        <dbReference type="PROSITE" id="PS50111"/>
    </source>
</evidence>
<reference evidence="14 15" key="1">
    <citation type="submission" date="2020-08" db="EMBL/GenBank/DDBJ databases">
        <title>Genomic Encyclopedia of Type Strains, Phase IV (KMG-IV): sequencing the most valuable type-strain genomes for metagenomic binning, comparative biology and taxonomic classification.</title>
        <authorList>
            <person name="Goeker M."/>
        </authorList>
    </citation>
    <scope>NUCLEOTIDE SEQUENCE [LARGE SCALE GENOMIC DNA]</scope>
    <source>
        <strain evidence="14 15">DSM 26287</strain>
    </source>
</reference>
<dbReference type="GO" id="GO:0005886">
    <property type="term" value="C:plasma membrane"/>
    <property type="evidence" value="ECO:0007669"/>
    <property type="project" value="UniProtKB-SubCell"/>
</dbReference>
<dbReference type="InterPro" id="IPR004089">
    <property type="entry name" value="MCPsignal_dom"/>
</dbReference>
<dbReference type="PROSITE" id="PS50885">
    <property type="entry name" value="HAMP"/>
    <property type="match status" value="1"/>
</dbReference>
<evidence type="ECO:0000256" key="10">
    <source>
        <dbReference type="PROSITE-ProRule" id="PRU00284"/>
    </source>
</evidence>
<dbReference type="GO" id="GO:0004888">
    <property type="term" value="F:transmembrane signaling receptor activity"/>
    <property type="evidence" value="ECO:0007669"/>
    <property type="project" value="InterPro"/>
</dbReference>
<dbReference type="SUPFAM" id="SSF103190">
    <property type="entry name" value="Sensory domain-like"/>
    <property type="match status" value="1"/>
</dbReference>
<sequence length="626" mass="68640">MFQLKFAHKIIIISAVLLVLALLVSTTINYISLKSDTQENLNRAIDEIGYSVSSNIANWLNGKLRIVNSIAQSTSENPEANTVLKTVQQAVKSGAFKNAYVGVESSGKFILDDESLVLPEGYDARKRPWYTQVKQTKKPTFTEPYLDVTIDKLVISPVSPVMPNGNFVGVAGGDIFLDDIIEILNQIDFLDLGYAYLVTSKGKILSHPNNKMVNKNVEELLGSRPAFTPKLNELDDKNIVSFVPINGIESVDWYIGVVLDKEKAYQSLVDARSTAIIVGLVSLCITVVLLHFLIGHLMKPIYRLNTAIKDISEGDGDLTQRLSVDTQDEIGQLSSNFNGFIETIHHSMQQVNRSAASLNEHIELVRQSAHHGISMAEQQLNRSANVSSAITELSNSSNEISTNAATASELTRAMQDQSQAGMNALKDNIESIQHLSHIMANSSDDIEKLNLETQNIVSILDVIKGVSTQTNLLALNAAIEAARAGEAGRGFAVVADEVRSLAQRTQEAATEIETMIDKLQQGTLSVVSSMEKSQKNSSDSVDKANVADQQMHSIVRSLEQVDNENHAVAEATQQQSDVMVSIDEDITQLMELNQQGVENLQQTDQACDRLKSEFSRLNSLVGQFKV</sequence>
<comment type="caution">
    <text evidence="14">The sequence shown here is derived from an EMBL/GenBank/DDBJ whole genome shotgun (WGS) entry which is preliminary data.</text>
</comment>
<comment type="subcellular location">
    <subcellularLocation>
        <location evidence="1">Cell membrane</location>
        <topology evidence="1">Multi-pass membrane protein</topology>
    </subcellularLocation>
</comment>
<feature type="transmembrane region" description="Helical" evidence="11">
    <location>
        <begin position="275"/>
        <end position="294"/>
    </location>
</feature>
<proteinExistence type="inferred from homology"/>
<evidence type="ECO:0000256" key="3">
    <source>
        <dbReference type="ARBA" id="ARBA00022481"/>
    </source>
</evidence>
<evidence type="ECO:0000256" key="5">
    <source>
        <dbReference type="ARBA" id="ARBA00022692"/>
    </source>
</evidence>
<dbReference type="PANTHER" id="PTHR32089:SF39">
    <property type="entry name" value="METHYL-ACCEPTING CHEMOTAXIS PROTEIN HLYB"/>
    <property type="match status" value="1"/>
</dbReference>
<evidence type="ECO:0000313" key="15">
    <source>
        <dbReference type="Proteomes" id="UP000537141"/>
    </source>
</evidence>
<dbReference type="EMBL" id="JACHHU010000029">
    <property type="protein sequence ID" value="MBB6544438.1"/>
    <property type="molecule type" value="Genomic_DNA"/>
</dbReference>
<dbReference type="Pfam" id="PF00672">
    <property type="entry name" value="HAMP"/>
    <property type="match status" value="1"/>
</dbReference>
<dbReference type="SUPFAM" id="SSF58104">
    <property type="entry name" value="Methyl-accepting chemotaxis protein (MCP) signaling domain"/>
    <property type="match status" value="1"/>
</dbReference>
<organism evidence="14 15">
    <name type="scientific">Thalassotalea piscium</name>
    <dbReference type="NCBI Taxonomy" id="1230533"/>
    <lineage>
        <taxon>Bacteria</taxon>
        <taxon>Pseudomonadati</taxon>
        <taxon>Pseudomonadota</taxon>
        <taxon>Gammaproteobacteria</taxon>
        <taxon>Alteromonadales</taxon>
        <taxon>Colwelliaceae</taxon>
        <taxon>Thalassotalea</taxon>
    </lineage>
</organism>
<keyword evidence="6 11" id="KW-1133">Transmembrane helix</keyword>
<dbReference type="InterPro" id="IPR003660">
    <property type="entry name" value="HAMP_dom"/>
</dbReference>
<dbReference type="SMART" id="SM00283">
    <property type="entry name" value="MA"/>
    <property type="match status" value="1"/>
</dbReference>
<dbReference type="PROSITE" id="PS50111">
    <property type="entry name" value="CHEMOTAXIS_TRANSDUC_2"/>
    <property type="match status" value="1"/>
</dbReference>
<dbReference type="AlphaFoldDB" id="A0A7X0TUP8"/>
<keyword evidence="2" id="KW-1003">Cell membrane</keyword>
<feature type="domain" description="Methyl-accepting transducer" evidence="12">
    <location>
        <begin position="354"/>
        <end position="590"/>
    </location>
</feature>
<dbReference type="Gene3D" id="1.10.287.950">
    <property type="entry name" value="Methyl-accepting chemotaxis protein"/>
    <property type="match status" value="1"/>
</dbReference>
<dbReference type="Pfam" id="PF02743">
    <property type="entry name" value="dCache_1"/>
    <property type="match status" value="1"/>
</dbReference>
<feature type="domain" description="HAMP" evidence="13">
    <location>
        <begin position="295"/>
        <end position="349"/>
    </location>
</feature>
<gene>
    <name evidence="14" type="ORF">HNQ55_002971</name>
</gene>